<evidence type="ECO:0000313" key="2">
    <source>
        <dbReference type="EMBL" id="KRM22330.1"/>
    </source>
</evidence>
<organism evidence="2 3">
    <name type="scientific">Latilactobacillus graminis DSM 20719</name>
    <dbReference type="NCBI Taxonomy" id="1423752"/>
    <lineage>
        <taxon>Bacteria</taxon>
        <taxon>Bacillati</taxon>
        <taxon>Bacillota</taxon>
        <taxon>Bacilli</taxon>
        <taxon>Lactobacillales</taxon>
        <taxon>Lactobacillaceae</taxon>
        <taxon>Latilactobacillus</taxon>
    </lineage>
</organism>
<protein>
    <submittedName>
        <fullName evidence="2">Uncharacterized protein</fullName>
    </submittedName>
</protein>
<evidence type="ECO:0000313" key="3">
    <source>
        <dbReference type="Proteomes" id="UP000050823"/>
    </source>
</evidence>
<name>A0AA89I0T3_9LACO</name>
<sequence>MMRRIIWLGDAPKSGSVYWDTKEKKAYVGESSSIISASGSQQNGAKVWLYTGIGIAIIAILGFILPHGWLHIKEDPFNSVLSRVVFTIFWILFSTIEIYLMNKFMYMDMKHIRPATSKQVQYAIESTGYLTNPNTKYGKYWIVFSFIVFVTILMQAIPISIIVGV</sequence>
<keyword evidence="1" id="KW-0472">Membrane</keyword>
<dbReference type="AlphaFoldDB" id="A0AA89I0T3"/>
<feature type="transmembrane region" description="Helical" evidence="1">
    <location>
        <begin position="47"/>
        <end position="68"/>
    </location>
</feature>
<accession>A0AA89I0T3</accession>
<dbReference type="EMBL" id="AYZB01000035">
    <property type="protein sequence ID" value="KRM22330.1"/>
    <property type="molecule type" value="Genomic_DNA"/>
</dbReference>
<reference evidence="2 3" key="1">
    <citation type="journal article" date="2015" name="Genome Announc.">
        <title>Expanding the biotechnology potential of lactobacilli through comparative genomics of 213 strains and associated genera.</title>
        <authorList>
            <person name="Sun Z."/>
            <person name="Harris H.M."/>
            <person name="McCann A."/>
            <person name="Guo C."/>
            <person name="Argimon S."/>
            <person name="Zhang W."/>
            <person name="Yang X."/>
            <person name="Jeffery I.B."/>
            <person name="Cooney J.C."/>
            <person name="Kagawa T.F."/>
            <person name="Liu W."/>
            <person name="Song Y."/>
            <person name="Salvetti E."/>
            <person name="Wrobel A."/>
            <person name="Rasinkangas P."/>
            <person name="Parkhill J."/>
            <person name="Rea M.C."/>
            <person name="O'Sullivan O."/>
            <person name="Ritari J."/>
            <person name="Douillard F.P."/>
            <person name="Paul Ross R."/>
            <person name="Yang R."/>
            <person name="Briner A.E."/>
            <person name="Felis G.E."/>
            <person name="de Vos W.M."/>
            <person name="Barrangou R."/>
            <person name="Klaenhammer T.R."/>
            <person name="Caufield P.W."/>
            <person name="Cui Y."/>
            <person name="Zhang H."/>
            <person name="O'Toole P.W."/>
        </authorList>
    </citation>
    <scope>NUCLEOTIDE SEQUENCE [LARGE SCALE GENOMIC DNA]</scope>
    <source>
        <strain evidence="2 3">DSM 20719</strain>
    </source>
</reference>
<keyword evidence="1" id="KW-1133">Transmembrane helix</keyword>
<evidence type="ECO:0000256" key="1">
    <source>
        <dbReference type="SAM" id="Phobius"/>
    </source>
</evidence>
<feature type="transmembrane region" description="Helical" evidence="1">
    <location>
        <begin position="80"/>
        <end position="100"/>
    </location>
</feature>
<comment type="caution">
    <text evidence="2">The sequence shown here is derived from an EMBL/GenBank/DDBJ whole genome shotgun (WGS) entry which is preliminary data.</text>
</comment>
<gene>
    <name evidence="2" type="ORF">FC90_GL000931</name>
</gene>
<keyword evidence="1" id="KW-0812">Transmembrane</keyword>
<dbReference type="RefSeq" id="WP_151886736.1">
    <property type="nucleotide sequence ID" value="NZ_AYZB01000035.1"/>
</dbReference>
<feature type="transmembrane region" description="Helical" evidence="1">
    <location>
        <begin position="140"/>
        <end position="163"/>
    </location>
</feature>
<dbReference type="Proteomes" id="UP000050823">
    <property type="component" value="Unassembled WGS sequence"/>
</dbReference>
<proteinExistence type="predicted"/>